<dbReference type="SUPFAM" id="SSF56112">
    <property type="entry name" value="Protein kinase-like (PK-like)"/>
    <property type="match status" value="1"/>
</dbReference>
<proteinExistence type="predicted"/>
<dbReference type="OrthoDB" id="1668230at2759"/>
<evidence type="ECO:0000259" key="4">
    <source>
        <dbReference type="PROSITE" id="PS50011"/>
    </source>
</evidence>
<dbReference type="Proteomes" id="UP000772434">
    <property type="component" value="Unassembled WGS sequence"/>
</dbReference>
<feature type="region of interest" description="Disordered" evidence="3">
    <location>
        <begin position="777"/>
        <end position="802"/>
    </location>
</feature>
<feature type="region of interest" description="Disordered" evidence="3">
    <location>
        <begin position="1517"/>
        <end position="1553"/>
    </location>
</feature>
<dbReference type="Gene3D" id="1.20.930.20">
    <property type="entry name" value="Adaptor protein Cbl, N-terminal domain"/>
    <property type="match status" value="1"/>
</dbReference>
<feature type="compositionally biased region" description="Basic and acidic residues" evidence="3">
    <location>
        <begin position="1740"/>
        <end position="1755"/>
    </location>
</feature>
<feature type="region of interest" description="Disordered" evidence="3">
    <location>
        <begin position="1993"/>
        <end position="2017"/>
    </location>
</feature>
<reference evidence="5" key="1">
    <citation type="submission" date="2020-11" db="EMBL/GenBank/DDBJ databases">
        <authorList>
            <consortium name="DOE Joint Genome Institute"/>
            <person name="Ahrendt S."/>
            <person name="Riley R."/>
            <person name="Andreopoulos W."/>
            <person name="Labutti K."/>
            <person name="Pangilinan J."/>
            <person name="Ruiz-Duenas F.J."/>
            <person name="Barrasa J.M."/>
            <person name="Sanchez-Garcia M."/>
            <person name="Camarero S."/>
            <person name="Miyauchi S."/>
            <person name="Serrano A."/>
            <person name="Linde D."/>
            <person name="Babiker R."/>
            <person name="Drula E."/>
            <person name="Ayuso-Fernandez I."/>
            <person name="Pacheco R."/>
            <person name="Padilla G."/>
            <person name="Ferreira P."/>
            <person name="Barriuso J."/>
            <person name="Kellner H."/>
            <person name="Castanera R."/>
            <person name="Alfaro M."/>
            <person name="Ramirez L."/>
            <person name="Pisabarro A.G."/>
            <person name="Kuo A."/>
            <person name="Tritt A."/>
            <person name="Lipzen A."/>
            <person name="He G."/>
            <person name="Yan M."/>
            <person name="Ng V."/>
            <person name="Cullen D."/>
            <person name="Martin F."/>
            <person name="Rosso M.-N."/>
            <person name="Henrissat B."/>
            <person name="Hibbett D."/>
            <person name="Martinez A.T."/>
            <person name="Grigoriev I.V."/>
        </authorList>
    </citation>
    <scope>NUCLEOTIDE SEQUENCE</scope>
    <source>
        <strain evidence="5">AH 40177</strain>
    </source>
</reference>
<dbReference type="InterPro" id="IPR050198">
    <property type="entry name" value="Non-receptor_tyrosine_kinases"/>
</dbReference>
<feature type="region of interest" description="Disordered" evidence="3">
    <location>
        <begin position="128"/>
        <end position="274"/>
    </location>
</feature>
<feature type="region of interest" description="Disordered" evidence="3">
    <location>
        <begin position="932"/>
        <end position="1032"/>
    </location>
</feature>
<dbReference type="InterPro" id="IPR001245">
    <property type="entry name" value="Ser-Thr/Tyr_kinase_cat_dom"/>
</dbReference>
<dbReference type="SMART" id="SM00220">
    <property type="entry name" value="S_TKc"/>
    <property type="match status" value="1"/>
</dbReference>
<dbReference type="Pfam" id="PF07714">
    <property type="entry name" value="PK_Tyr_Ser-Thr"/>
    <property type="match status" value="1"/>
</dbReference>
<sequence length="2046" mass="217480">MPAKDIDIGGLAEHTGEMEWRYGKEMWEGGRRRGKTWWLEYLYLEALLHMLPDMEGWFRPSALETLESVGVDLQRAQTSWESSSTLAAVVVQRTGNIELGNRSKPEIYRTGGKTITLAVDFLPRGFSQSSMEQSSTNMDSLHLANSPNSPRTSSPLNPHPQQAPSHGHSASYSGPSASYRDALVSSPPSSPPILGPPFQPTPPKGHKGRDRGHSVSSAPTQTSMMLSPASASHGTLGDIGDGASSFRERSRSSSRSPISMVGITPPAMISTPSRSSWWRREEDRLSGHTRPWFDSDYMKPRRHSVATTTPTGKEGKNVEPVSHEQMQNWDTTRKRVAQAASSILGTSALIAHEVLLRSVDLVELAPVPGLSAAARTLLEIWESLQQVDSNRLQCLRLTERCADILLSVRQEVWEAGDQVAEELKLPVDKLTESFTDVHTLLIKQAGRPFLKRYLKRDEISKQISLCDIGLQEALGMFSAIQLAEARRQHDTEEILKNVVHLSHMGHFGGSETPVLQGQITAETTIVPSGSTSSITSTPPAKQSFPYAIPSISYISAGALHHGTHGTYGPDTSNNASNIRSGSLLFTQLGTPIPKGSAAASAQSLIPGLQGLPDSSSHSSLSQGLSQLQLQWNDGTNGGGVHVLPTVDSSAALAIVPSLSVTPSSQPSTASGPSTSSGARSPTSTTSTATAIPPSTQSTTTAVARKASVSLSASTSTVVPSAPATEPDDVDGGVVPGSSSAQNLLDAESDYADLRGVMRAALSKGSDVEMMRVLGVGLRRQSRQGRPGRQSRSGDGEEGAGILEGGLDAGEIAEAIKTLQRAHEAILEKERWEGQQGLPGLGLGLGQGQEVDVDRAVEGEVDADADAGNVGHVGHAGDVEGRPGFARRSSSFKALARIKRRMSLQSSNSYSYLNNMNSNSNSVPTTPLNETIIDEEDGESGSGSVMVGNSKKRKMTRNESGSSGGGLIRSKTVSSSSTSSAKTKASGSLSIHDSLVSQAGSGSGHTASGQSGTGSGKFSVSGGSGGSSGMKDTLDKEFIESGIDALRRMSRSTAGAVGSGGVKNGVKEDPATVLPSWTITRHLASPVCAFRSLKPVLLPSSPPAPTRSYSYSAPSRTVAIKVLAETTPRSLFLRETAIWKTLVHHNVLELYGASSASGDPPWFFVSPYLKHGSLAEFLRRGSTPDPVDGRVKIPKGLVLAGNNAYPAYGVFDTAGGRSRTASLPGYSGWNGGGLGSLVGHGAHGVHLSPATDPDMTAVGLGLGASAAHPYGLVSSNLGSPALRDTQTHSRGRSGSGSMIGGSVGSPAGFGIGAVGDLAKEWDLLRFMHEIAKGMEYLHSRGVLHGDLKAANVLVDDKIHCVISDFGQSEMRSEAYRISGTPPPHGTLRWQAPELMAGSSQLTVEMDVYAFAICCTEVLSLGRMPWPFYDDDQVRNQILTNQRPVVPGTCFTTPDLVNLISSCWATNPFYRPPFSKVASELKALRKVFAGMGPTTPGVGNADPVVDLDLRSPQLPQWHEYESQHNQPPSLPSPDMHPIPLSSTEPSLMSTPPRDIHRLSRDSHAFALLETPSSSYSNSSGDASYRTARDVSVSPHDAVVGGGHRESTVAVSLSNSTAGTITPTPAFAKFPSSDSPFAPAGVLPLSPTPSSAPFSPTSPAFSPSGSSPFFAYGSSMGYSGLGNNSNYGYGYGHDAAPSAGPGRLQMPETVIYTPSRPSSSPTSSIFTSTPSESQSDEGYAEGYEGKGRTSAGDRKAIEYDGYDSPPPENDLIAEARNERRYRLLLAHEFHPSLTLPLWSPAPVSLGAIGYLSKPKGEFVTLLNAFHPHKSANTLSKGLASVHGYGKLSTGSQRQDKRNAAQRGLDAIAGLLTFKGRSGSVSKSVSRRYSFPLRAGHKTAHLCTETTMYRYVENLDAPKKWFKANVDTILEVFGPQHHIQKEDLFFGLIRYNQVIGTLDTPEHALFVSHNHPDGQAHFNVFTSPKSRQPWGTFTTDTEMPSDLGGPSYHEPLSGSPRSASRISTQGNYPWNTVLIARLRFKPDVLEPTSL</sequence>
<dbReference type="InterPro" id="IPR059179">
    <property type="entry name" value="MLKL-like_MCAfunc"/>
</dbReference>
<dbReference type="CDD" id="cd21037">
    <property type="entry name" value="MLKL_NTD"/>
    <property type="match status" value="1"/>
</dbReference>
<dbReference type="InterPro" id="IPR008271">
    <property type="entry name" value="Ser/Thr_kinase_AS"/>
</dbReference>
<keyword evidence="2" id="KW-0067">ATP-binding</keyword>
<dbReference type="EMBL" id="JADNRY010000045">
    <property type="protein sequence ID" value="KAF9069993.1"/>
    <property type="molecule type" value="Genomic_DNA"/>
</dbReference>
<evidence type="ECO:0000256" key="3">
    <source>
        <dbReference type="SAM" id="MobiDB-lite"/>
    </source>
</evidence>
<feature type="compositionally biased region" description="Low complexity" evidence="3">
    <location>
        <begin position="969"/>
        <end position="989"/>
    </location>
</feature>
<feature type="region of interest" description="Disordered" evidence="3">
    <location>
        <begin position="659"/>
        <end position="740"/>
    </location>
</feature>
<feature type="compositionally biased region" description="Polar residues" evidence="3">
    <location>
        <begin position="994"/>
        <end position="1009"/>
    </location>
</feature>
<feature type="compositionally biased region" description="Low complexity" evidence="3">
    <location>
        <begin position="661"/>
        <end position="724"/>
    </location>
</feature>
<evidence type="ECO:0000313" key="6">
    <source>
        <dbReference type="Proteomes" id="UP000772434"/>
    </source>
</evidence>
<feature type="domain" description="Protein kinase" evidence="4">
    <location>
        <begin position="1050"/>
        <end position="1486"/>
    </location>
</feature>
<dbReference type="PROSITE" id="PS50011">
    <property type="entry name" value="PROTEIN_KINASE_DOM"/>
    <property type="match status" value="1"/>
</dbReference>
<feature type="compositionally biased region" description="Polar residues" evidence="3">
    <location>
        <begin position="1538"/>
        <end position="1547"/>
    </location>
</feature>
<feature type="region of interest" description="Disordered" evidence="3">
    <location>
        <begin position="865"/>
        <end position="884"/>
    </location>
</feature>
<dbReference type="GO" id="GO:0005524">
    <property type="term" value="F:ATP binding"/>
    <property type="evidence" value="ECO:0007669"/>
    <property type="project" value="UniProtKB-KW"/>
</dbReference>
<dbReference type="PROSITE" id="PS00108">
    <property type="entry name" value="PROTEIN_KINASE_ST"/>
    <property type="match status" value="1"/>
</dbReference>
<protein>
    <recommendedName>
        <fullName evidence="4">Protein kinase domain-containing protein</fullName>
    </recommendedName>
</protein>
<name>A0A9P5U9G2_9AGAR</name>
<feature type="compositionally biased region" description="Polar residues" evidence="3">
    <location>
        <begin position="214"/>
        <end position="233"/>
    </location>
</feature>
<organism evidence="5 6">
    <name type="scientific">Rhodocollybia butyracea</name>
    <dbReference type="NCBI Taxonomy" id="206335"/>
    <lineage>
        <taxon>Eukaryota</taxon>
        <taxon>Fungi</taxon>
        <taxon>Dikarya</taxon>
        <taxon>Basidiomycota</taxon>
        <taxon>Agaricomycotina</taxon>
        <taxon>Agaricomycetes</taxon>
        <taxon>Agaricomycetidae</taxon>
        <taxon>Agaricales</taxon>
        <taxon>Marasmiineae</taxon>
        <taxon>Omphalotaceae</taxon>
        <taxon>Rhodocollybia</taxon>
    </lineage>
</organism>
<dbReference type="InterPro" id="IPR000719">
    <property type="entry name" value="Prot_kinase_dom"/>
</dbReference>
<feature type="compositionally biased region" description="Polar residues" evidence="3">
    <location>
        <begin position="128"/>
        <end position="176"/>
    </location>
</feature>
<keyword evidence="1" id="KW-0547">Nucleotide-binding</keyword>
<evidence type="ECO:0000313" key="5">
    <source>
        <dbReference type="EMBL" id="KAF9069993.1"/>
    </source>
</evidence>
<dbReference type="Gene3D" id="1.10.510.10">
    <property type="entry name" value="Transferase(Phosphotransferase) domain 1"/>
    <property type="match status" value="2"/>
</dbReference>
<gene>
    <name evidence="5" type="ORF">BDP27DRAFT_1362916</name>
</gene>
<dbReference type="InterPro" id="IPR011009">
    <property type="entry name" value="Kinase-like_dom_sf"/>
</dbReference>
<accession>A0A9P5U9G2</accession>
<dbReference type="PANTHER" id="PTHR24418">
    <property type="entry name" value="TYROSINE-PROTEIN KINASE"/>
    <property type="match status" value="1"/>
</dbReference>
<feature type="compositionally biased region" description="Low complexity" evidence="3">
    <location>
        <begin position="1710"/>
        <end position="1730"/>
    </location>
</feature>
<dbReference type="InterPro" id="IPR036537">
    <property type="entry name" value="Adaptor_Cbl_N_dom_sf"/>
</dbReference>
<feature type="region of interest" description="Disordered" evidence="3">
    <location>
        <begin position="303"/>
        <end position="328"/>
    </location>
</feature>
<evidence type="ECO:0000256" key="1">
    <source>
        <dbReference type="ARBA" id="ARBA00022741"/>
    </source>
</evidence>
<feature type="compositionally biased region" description="Pro residues" evidence="3">
    <location>
        <begin position="188"/>
        <end position="203"/>
    </location>
</feature>
<dbReference type="GO" id="GO:0004672">
    <property type="term" value="F:protein kinase activity"/>
    <property type="evidence" value="ECO:0007669"/>
    <property type="project" value="InterPro"/>
</dbReference>
<keyword evidence="6" id="KW-1185">Reference proteome</keyword>
<comment type="caution">
    <text evidence="5">The sequence shown here is derived from an EMBL/GenBank/DDBJ whole genome shotgun (WGS) entry which is preliminary data.</text>
</comment>
<feature type="compositionally biased region" description="Low complexity" evidence="3">
    <location>
        <begin position="783"/>
        <end position="792"/>
    </location>
</feature>
<dbReference type="GO" id="GO:0007166">
    <property type="term" value="P:cell surface receptor signaling pathway"/>
    <property type="evidence" value="ECO:0007669"/>
    <property type="project" value="InterPro"/>
</dbReference>
<evidence type="ECO:0000256" key="2">
    <source>
        <dbReference type="ARBA" id="ARBA00022840"/>
    </source>
</evidence>
<feature type="region of interest" description="Disordered" evidence="3">
    <location>
        <begin position="1708"/>
        <end position="1766"/>
    </location>
</feature>